<evidence type="ECO:0000256" key="1">
    <source>
        <dbReference type="SAM" id="MobiDB-lite"/>
    </source>
</evidence>
<feature type="compositionally biased region" description="Pro residues" evidence="1">
    <location>
        <begin position="96"/>
        <end position="108"/>
    </location>
</feature>
<reference evidence="3 4" key="1">
    <citation type="submission" date="2019-06" db="EMBL/GenBank/DDBJ databases">
        <title>Sequencing the genomes of 1000 actinobacteria strains.</title>
        <authorList>
            <person name="Klenk H.-P."/>
        </authorList>
    </citation>
    <scope>NUCLEOTIDE SEQUENCE [LARGE SCALE GENOMIC DNA]</scope>
    <source>
        <strain evidence="3 4">DSM 46837</strain>
    </source>
</reference>
<name>A0A543P156_9ACTN</name>
<comment type="caution">
    <text evidence="3">The sequence shown here is derived from an EMBL/GenBank/DDBJ whole genome shotgun (WGS) entry which is preliminary data.</text>
</comment>
<proteinExistence type="predicted"/>
<protein>
    <submittedName>
        <fullName evidence="3">Uncharacterized protein</fullName>
    </submittedName>
</protein>
<gene>
    <name evidence="3" type="ORF">FHU33_4513</name>
</gene>
<feature type="transmembrane region" description="Helical" evidence="2">
    <location>
        <begin position="45"/>
        <end position="65"/>
    </location>
</feature>
<evidence type="ECO:0000313" key="4">
    <source>
        <dbReference type="Proteomes" id="UP000319865"/>
    </source>
</evidence>
<dbReference type="AlphaFoldDB" id="A0A543P156"/>
<sequence>MNDHETTVLSSRLHTLADDITPPLDVVGQVRAARSRHQRQRRGRLALVAVATATAAVAVATVAAADLLTATPPRAEVAVPRHTSATAHPTPTTEVAPPPTTPSGPSAPPTTEAGPTSGTAGWELRSFQGVSFAVPSGARAADTVDLRPVTSWYEGPSLTWNGPALGGGEYSHVKVSITETFEGGLTPADGGEWFTVPGAESAYGGIDYWTGTEGLGPTVESYTFWLQVLAGDRQIHVSGTFPAGEAGEQMARDLLASIVIT</sequence>
<accession>A0A543P156</accession>
<dbReference type="Proteomes" id="UP000319865">
    <property type="component" value="Unassembled WGS sequence"/>
</dbReference>
<feature type="region of interest" description="Disordered" evidence="1">
    <location>
        <begin position="76"/>
        <end position="121"/>
    </location>
</feature>
<keyword evidence="4" id="KW-1185">Reference proteome</keyword>
<keyword evidence="2" id="KW-0472">Membrane</keyword>
<organism evidence="3 4">
    <name type="scientific">Blastococcus colisei</name>
    <dbReference type="NCBI Taxonomy" id="1564162"/>
    <lineage>
        <taxon>Bacteria</taxon>
        <taxon>Bacillati</taxon>
        <taxon>Actinomycetota</taxon>
        <taxon>Actinomycetes</taxon>
        <taxon>Geodermatophilales</taxon>
        <taxon>Geodermatophilaceae</taxon>
        <taxon>Blastococcus</taxon>
    </lineage>
</organism>
<keyword evidence="2" id="KW-0812">Transmembrane</keyword>
<keyword evidence="2" id="KW-1133">Transmembrane helix</keyword>
<evidence type="ECO:0000256" key="2">
    <source>
        <dbReference type="SAM" id="Phobius"/>
    </source>
</evidence>
<dbReference type="EMBL" id="VFQE01000002">
    <property type="protein sequence ID" value="TQN37846.1"/>
    <property type="molecule type" value="Genomic_DNA"/>
</dbReference>
<dbReference type="OrthoDB" id="5194060at2"/>
<dbReference type="RefSeq" id="WP_142027754.1">
    <property type="nucleotide sequence ID" value="NZ_VFQE01000002.1"/>
</dbReference>
<evidence type="ECO:0000313" key="3">
    <source>
        <dbReference type="EMBL" id="TQN37846.1"/>
    </source>
</evidence>
<feature type="compositionally biased region" description="Low complexity" evidence="1">
    <location>
        <begin position="82"/>
        <end position="95"/>
    </location>
</feature>